<dbReference type="GO" id="GO:0008270">
    <property type="term" value="F:zinc ion binding"/>
    <property type="evidence" value="ECO:0007669"/>
    <property type="project" value="UniProtKB-KW"/>
</dbReference>
<dbReference type="GeneID" id="5142027"/>
<dbReference type="PROSITE" id="PS50089">
    <property type="entry name" value="ZF_RING_2"/>
    <property type="match status" value="1"/>
</dbReference>
<dbReference type="Proteomes" id="UP000207582">
    <property type="component" value="Segment"/>
</dbReference>
<dbReference type="KEGG" id="vg:5142027"/>
<sequence length="172" mass="20056">MSNVGFVTKVRNFDYIIYIDTNGRVVKRRTKIIDSAQFVDKNHNKCLNISFDRQKRILFDVLQISDIIIKKPSIVKDVALNVNDECAICVQKIRRRGCRNYSHPNNCEHVFCTKCLKIWSQNNNSCPMCRTPYIFVVNKRSVDSKLITKNVYPGTVKYLMDIFVTKIKFVPL</sequence>
<dbReference type="InterPro" id="IPR017907">
    <property type="entry name" value="Znf_RING_CS"/>
</dbReference>
<dbReference type="OrthoDB" id="15891at10239"/>
<dbReference type="Pfam" id="PF13639">
    <property type="entry name" value="zf-RING_2"/>
    <property type="match status" value="1"/>
</dbReference>
<keyword evidence="1" id="KW-0479">Metal-binding</keyword>
<dbReference type="PROSITE" id="PS00518">
    <property type="entry name" value="ZF_RING_1"/>
    <property type="match status" value="1"/>
</dbReference>
<evidence type="ECO:0000259" key="5">
    <source>
        <dbReference type="PROSITE" id="PS50089"/>
    </source>
</evidence>
<dbReference type="InterPro" id="IPR001841">
    <property type="entry name" value="Znf_RING"/>
</dbReference>
<protein>
    <submittedName>
        <fullName evidence="6">Orf112</fullName>
    </submittedName>
</protein>
<evidence type="ECO:0000256" key="2">
    <source>
        <dbReference type="ARBA" id="ARBA00022771"/>
    </source>
</evidence>
<dbReference type="Gene3D" id="3.30.40.10">
    <property type="entry name" value="Zinc/RING finger domain, C3HC4 (zinc finger)"/>
    <property type="match status" value="1"/>
</dbReference>
<dbReference type="RefSeq" id="YP_309001.1">
    <property type="nucleotide sequence ID" value="NC_007383.1"/>
</dbReference>
<evidence type="ECO:0000256" key="1">
    <source>
        <dbReference type="ARBA" id="ARBA00022723"/>
    </source>
</evidence>
<feature type="domain" description="RING-type" evidence="5">
    <location>
        <begin position="86"/>
        <end position="130"/>
    </location>
</feature>
<name>Q461V4_9ABAC</name>
<evidence type="ECO:0000313" key="6">
    <source>
        <dbReference type="EMBL" id="AAZ67482.1"/>
    </source>
</evidence>
<keyword evidence="3" id="KW-0862">Zinc</keyword>
<keyword evidence="2 4" id="KW-0863">Zinc-finger</keyword>
<evidence type="ECO:0000256" key="3">
    <source>
        <dbReference type="ARBA" id="ARBA00022833"/>
    </source>
</evidence>
<proteinExistence type="predicted"/>
<dbReference type="SUPFAM" id="SSF57850">
    <property type="entry name" value="RING/U-box"/>
    <property type="match status" value="1"/>
</dbReference>
<accession>Q461V4</accession>
<dbReference type="InterPro" id="IPR013083">
    <property type="entry name" value="Znf_RING/FYVE/PHD"/>
</dbReference>
<evidence type="ECO:0000256" key="4">
    <source>
        <dbReference type="PROSITE-ProRule" id="PRU00175"/>
    </source>
</evidence>
<dbReference type="EMBL" id="DQ017380">
    <property type="protein sequence ID" value="AAZ67482.1"/>
    <property type="molecule type" value="Genomic_DNA"/>
</dbReference>
<keyword evidence="7" id="KW-1185">Reference proteome</keyword>
<organism evidence="6 7">
    <name type="scientific">Trichoplusia ni single nucleopolyhedrovirus</name>
    <dbReference type="NCBI Taxonomy" id="332054"/>
    <lineage>
        <taxon>Viruses</taxon>
        <taxon>Viruses incertae sedis</taxon>
        <taxon>Naldaviricetes</taxon>
        <taxon>Lefavirales</taxon>
        <taxon>Baculoviridae</taxon>
        <taxon>Alphabaculovirus</taxon>
        <taxon>Alphabaculovirus trini</taxon>
    </lineage>
</organism>
<evidence type="ECO:0000313" key="7">
    <source>
        <dbReference type="Proteomes" id="UP000207582"/>
    </source>
</evidence>
<reference evidence="6 7" key="1">
    <citation type="journal article" date="2005" name="Virology">
        <title>Sequence analysis of the complete genome of Trichoplusia ni single nucleopolyhedrovirus and the identification of a baculoviral photolyase gene.</title>
        <authorList>
            <person name="Willis L.G."/>
            <person name="Seipp R."/>
            <person name="Siepp R."/>
            <person name="Stewart T.M."/>
            <person name="Erlandson M.A."/>
            <person name="Theilmann D.A."/>
        </authorList>
    </citation>
    <scope>NUCLEOTIDE SEQUENCE [LARGE SCALE GENOMIC DNA]</scope>
</reference>